<dbReference type="Proteomes" id="UP000478148">
    <property type="component" value="Unassembled WGS sequence"/>
</dbReference>
<gene>
    <name evidence="9" type="ORF">ENC19_28370</name>
</gene>
<sequence length="241" mass="26341">MPGGTPPRTTPPVTATPSSPSSAPPSTPPESPPDVPSPTPSGAELLRRGDTGEAVETVQRRLRELGYWVGPVDGVFGELTEQAVYAVQKAAGGSRDGIVGPETREALDEGIRPSARSDEGRVVEVDLDRQLMMLVDDGTVEQIFSTSTGTWEYYTHDGERFLADTPRGRWEIGWQVDAWDPGPLGRLYRPKYFHSQGIAVHGYPEVPPYPASHGCVRVTIAAMDWLWRADQMPIGTTVWVY</sequence>
<dbReference type="SUPFAM" id="SSF141523">
    <property type="entry name" value="L,D-transpeptidase catalytic domain-like"/>
    <property type="match status" value="1"/>
</dbReference>
<accession>A0A6M1LDB9</accession>
<dbReference type="GO" id="GO:0071555">
    <property type="term" value="P:cell wall organization"/>
    <property type="evidence" value="ECO:0007669"/>
    <property type="project" value="UniProtKB-UniRule"/>
</dbReference>
<dbReference type="GO" id="GO:0018104">
    <property type="term" value="P:peptidoglycan-protein cross-linking"/>
    <property type="evidence" value="ECO:0007669"/>
    <property type="project" value="TreeGrafter"/>
</dbReference>
<dbReference type="PANTHER" id="PTHR30582:SF2">
    <property type="entry name" value="L,D-TRANSPEPTIDASE YCIB-RELATED"/>
    <property type="match status" value="1"/>
</dbReference>
<evidence type="ECO:0000256" key="6">
    <source>
        <dbReference type="PROSITE-ProRule" id="PRU01373"/>
    </source>
</evidence>
<dbReference type="GO" id="GO:0016740">
    <property type="term" value="F:transferase activity"/>
    <property type="evidence" value="ECO:0007669"/>
    <property type="project" value="UniProtKB-KW"/>
</dbReference>
<dbReference type="AlphaFoldDB" id="A0A6M1LDB9"/>
<keyword evidence="2" id="KW-0808">Transferase</keyword>
<reference evidence="9 10" key="1">
    <citation type="submission" date="2020-02" db="EMBL/GenBank/DDBJ databases">
        <title>Draft Genome Sequence of Verrucosispora sp. Strain CWR15, Isolated from Gulf of Mexico Sponge.</title>
        <authorList>
            <person name="Kennedy S.J."/>
            <person name="Cella E."/>
            <person name="Azarian T."/>
            <person name="Baker B.J."/>
            <person name="Shaw L.N."/>
        </authorList>
    </citation>
    <scope>NUCLEOTIDE SEQUENCE [LARGE SCALE GENOMIC DNA]</scope>
    <source>
        <strain evidence="9 10">CWR15</strain>
    </source>
</reference>
<keyword evidence="5 6" id="KW-0961">Cell wall biogenesis/degradation</keyword>
<dbReference type="InterPro" id="IPR036366">
    <property type="entry name" value="PGBDSf"/>
</dbReference>
<evidence type="ECO:0000313" key="9">
    <source>
        <dbReference type="EMBL" id="NGM16256.1"/>
    </source>
</evidence>
<dbReference type="EMBL" id="SAIY01000014">
    <property type="protein sequence ID" value="NGM16256.1"/>
    <property type="molecule type" value="Genomic_DNA"/>
</dbReference>
<dbReference type="InterPro" id="IPR002477">
    <property type="entry name" value="Peptidoglycan-bd-like"/>
</dbReference>
<evidence type="ECO:0000256" key="5">
    <source>
        <dbReference type="ARBA" id="ARBA00023316"/>
    </source>
</evidence>
<protein>
    <submittedName>
        <fullName evidence="9">Murein L,D-transpeptidase</fullName>
    </submittedName>
</protein>
<dbReference type="GO" id="GO:0008360">
    <property type="term" value="P:regulation of cell shape"/>
    <property type="evidence" value="ECO:0007669"/>
    <property type="project" value="UniProtKB-UniRule"/>
</dbReference>
<evidence type="ECO:0000256" key="2">
    <source>
        <dbReference type="ARBA" id="ARBA00022679"/>
    </source>
</evidence>
<comment type="pathway">
    <text evidence="1 6">Cell wall biogenesis; peptidoglycan biosynthesis.</text>
</comment>
<name>A0A6M1LDB9_9ACTN</name>
<dbReference type="GO" id="GO:0005576">
    <property type="term" value="C:extracellular region"/>
    <property type="evidence" value="ECO:0007669"/>
    <property type="project" value="TreeGrafter"/>
</dbReference>
<dbReference type="CDD" id="cd16913">
    <property type="entry name" value="YkuD_like"/>
    <property type="match status" value="1"/>
</dbReference>
<dbReference type="RefSeq" id="WP_164450131.1">
    <property type="nucleotide sequence ID" value="NZ_SAIY01000014.1"/>
</dbReference>
<dbReference type="Pfam" id="PF03734">
    <property type="entry name" value="YkuD"/>
    <property type="match status" value="1"/>
</dbReference>
<evidence type="ECO:0000256" key="7">
    <source>
        <dbReference type="SAM" id="MobiDB-lite"/>
    </source>
</evidence>
<dbReference type="InterPro" id="IPR005490">
    <property type="entry name" value="LD_TPept_cat_dom"/>
</dbReference>
<proteinExistence type="predicted"/>
<evidence type="ECO:0000313" key="10">
    <source>
        <dbReference type="Proteomes" id="UP000478148"/>
    </source>
</evidence>
<feature type="domain" description="L,D-TPase catalytic" evidence="8">
    <location>
        <begin position="121"/>
        <end position="241"/>
    </location>
</feature>
<keyword evidence="4 6" id="KW-0573">Peptidoglycan synthesis</keyword>
<keyword evidence="3 6" id="KW-0133">Cell shape</keyword>
<evidence type="ECO:0000256" key="3">
    <source>
        <dbReference type="ARBA" id="ARBA00022960"/>
    </source>
</evidence>
<dbReference type="SUPFAM" id="SSF47090">
    <property type="entry name" value="PGBD-like"/>
    <property type="match status" value="1"/>
</dbReference>
<organism evidence="9 10">
    <name type="scientific">Verrucosispora sioxanthis</name>
    <dbReference type="NCBI Taxonomy" id="2499994"/>
    <lineage>
        <taxon>Bacteria</taxon>
        <taxon>Bacillati</taxon>
        <taxon>Actinomycetota</taxon>
        <taxon>Actinomycetes</taxon>
        <taxon>Micromonosporales</taxon>
        <taxon>Micromonosporaceae</taxon>
        <taxon>Micromonospora</taxon>
    </lineage>
</organism>
<dbReference type="UniPathway" id="UPA00219"/>
<dbReference type="Pfam" id="PF01471">
    <property type="entry name" value="PG_binding_1"/>
    <property type="match status" value="1"/>
</dbReference>
<feature type="compositionally biased region" description="Pro residues" evidence="7">
    <location>
        <begin position="1"/>
        <end position="10"/>
    </location>
</feature>
<comment type="caution">
    <text evidence="9">The sequence shown here is derived from an EMBL/GenBank/DDBJ whole genome shotgun (WGS) entry which is preliminary data.</text>
</comment>
<dbReference type="InterPro" id="IPR036365">
    <property type="entry name" value="PGBD-like_sf"/>
</dbReference>
<dbReference type="InterPro" id="IPR038063">
    <property type="entry name" value="Transpep_catalytic_dom"/>
</dbReference>
<feature type="compositionally biased region" description="Pro residues" evidence="7">
    <location>
        <begin position="22"/>
        <end position="39"/>
    </location>
</feature>
<dbReference type="Gene3D" id="2.40.440.10">
    <property type="entry name" value="L,D-transpeptidase catalytic domain-like"/>
    <property type="match status" value="1"/>
</dbReference>
<dbReference type="GO" id="GO:0071972">
    <property type="term" value="F:peptidoglycan L,D-transpeptidase activity"/>
    <property type="evidence" value="ECO:0007669"/>
    <property type="project" value="TreeGrafter"/>
</dbReference>
<dbReference type="PROSITE" id="PS52029">
    <property type="entry name" value="LD_TPASE"/>
    <property type="match status" value="1"/>
</dbReference>
<evidence type="ECO:0000256" key="1">
    <source>
        <dbReference type="ARBA" id="ARBA00004752"/>
    </source>
</evidence>
<dbReference type="Gene3D" id="1.10.101.10">
    <property type="entry name" value="PGBD-like superfamily/PGBD"/>
    <property type="match status" value="1"/>
</dbReference>
<feature type="active site" description="Proton donor/acceptor" evidence="6">
    <location>
        <position position="201"/>
    </location>
</feature>
<feature type="compositionally biased region" description="Low complexity" evidence="7">
    <location>
        <begin position="11"/>
        <end position="21"/>
    </location>
</feature>
<keyword evidence="10" id="KW-1185">Reference proteome</keyword>
<evidence type="ECO:0000259" key="8">
    <source>
        <dbReference type="PROSITE" id="PS52029"/>
    </source>
</evidence>
<evidence type="ECO:0000256" key="4">
    <source>
        <dbReference type="ARBA" id="ARBA00022984"/>
    </source>
</evidence>
<dbReference type="PANTHER" id="PTHR30582">
    <property type="entry name" value="L,D-TRANSPEPTIDASE"/>
    <property type="match status" value="1"/>
</dbReference>
<feature type="active site" description="Nucleophile" evidence="6">
    <location>
        <position position="215"/>
    </location>
</feature>
<feature type="region of interest" description="Disordered" evidence="7">
    <location>
        <begin position="1"/>
        <end position="52"/>
    </location>
</feature>
<dbReference type="InterPro" id="IPR050979">
    <property type="entry name" value="LD-transpeptidase"/>
</dbReference>